<feature type="domain" description="UspA" evidence="2">
    <location>
        <begin position="34"/>
        <end position="170"/>
    </location>
</feature>
<comment type="similarity">
    <text evidence="1">Belongs to the universal stress protein A family.</text>
</comment>
<dbReference type="AlphaFoldDB" id="A0AAE4MDK8"/>
<evidence type="ECO:0000313" key="4">
    <source>
        <dbReference type="Proteomes" id="UP001283212"/>
    </source>
</evidence>
<dbReference type="InterPro" id="IPR006015">
    <property type="entry name" value="Universal_stress_UspA"/>
</dbReference>
<dbReference type="PRINTS" id="PR01438">
    <property type="entry name" value="UNVRSLSTRESS"/>
</dbReference>
<dbReference type="Gene3D" id="3.40.50.620">
    <property type="entry name" value="HUPs"/>
    <property type="match status" value="1"/>
</dbReference>
<gene>
    <name evidence="3" type="ORF">McpCs1_03080</name>
</gene>
<dbReference type="Pfam" id="PF00582">
    <property type="entry name" value="Usp"/>
    <property type="match status" value="1"/>
</dbReference>
<comment type="caution">
    <text evidence="3">The sequence shown here is derived from an EMBL/GenBank/DDBJ whole genome shotgun (WGS) entry which is preliminary data.</text>
</comment>
<dbReference type="PANTHER" id="PTHR46268:SF15">
    <property type="entry name" value="UNIVERSAL STRESS PROTEIN HP_0031"/>
    <property type="match status" value="1"/>
</dbReference>
<keyword evidence="4" id="KW-1185">Reference proteome</keyword>
<sequence>MKIIFHSRYSCYSRFKIRSSEDYLSYQHESKIIMFTRILVALDGSEISRLAFTRAIEFAKEDSAELHAVVVVNSPHIWKDDSPANQTKSEADAKTLLDEIEARTKEANLKFVPHLVSGHPGDRIVSIADEIDADLIVIGSLGKSHLDRLLLGSVSSYVTQYSKRNIIVIRN</sequence>
<dbReference type="InterPro" id="IPR014729">
    <property type="entry name" value="Rossmann-like_a/b/a_fold"/>
</dbReference>
<dbReference type="EMBL" id="JAWDKB010000001">
    <property type="protein sequence ID" value="MDV0442945.1"/>
    <property type="molecule type" value="Genomic_DNA"/>
</dbReference>
<name>A0AAE4MDK8_9EURY</name>
<dbReference type="PANTHER" id="PTHR46268">
    <property type="entry name" value="STRESS RESPONSE PROTEIN NHAX"/>
    <property type="match status" value="1"/>
</dbReference>
<dbReference type="SUPFAM" id="SSF52402">
    <property type="entry name" value="Adenine nucleotide alpha hydrolases-like"/>
    <property type="match status" value="1"/>
</dbReference>
<proteinExistence type="inferred from homology"/>
<protein>
    <submittedName>
        <fullName evidence="3">Universal stress protein</fullName>
    </submittedName>
</protein>
<accession>A0AAE4MDK8</accession>
<dbReference type="CDD" id="cd00293">
    <property type="entry name" value="USP-like"/>
    <property type="match status" value="1"/>
</dbReference>
<dbReference type="InterPro" id="IPR006016">
    <property type="entry name" value="UspA"/>
</dbReference>
<evidence type="ECO:0000259" key="2">
    <source>
        <dbReference type="Pfam" id="PF00582"/>
    </source>
</evidence>
<dbReference type="Proteomes" id="UP001283212">
    <property type="component" value="Unassembled WGS sequence"/>
</dbReference>
<organism evidence="3 4">
    <name type="scientific">Methanorbis rubei</name>
    <dbReference type="NCBI Taxonomy" id="3028300"/>
    <lineage>
        <taxon>Archaea</taxon>
        <taxon>Methanobacteriati</taxon>
        <taxon>Methanobacteriota</taxon>
        <taxon>Stenosarchaea group</taxon>
        <taxon>Methanomicrobia</taxon>
        <taxon>Methanomicrobiales</taxon>
        <taxon>Methanocorpusculaceae</taxon>
        <taxon>Methanorbis</taxon>
    </lineage>
</organism>
<evidence type="ECO:0000256" key="1">
    <source>
        <dbReference type="ARBA" id="ARBA00008791"/>
    </source>
</evidence>
<reference evidence="3 4" key="1">
    <citation type="submission" date="2023-06" db="EMBL/GenBank/DDBJ databases">
        <title>Genome sequence of Methancorpusculaceae sp. Cs1.</title>
        <authorList>
            <person name="Protasov E."/>
            <person name="Platt K."/>
            <person name="Poehlein A."/>
            <person name="Daniel R."/>
            <person name="Brune A."/>
        </authorList>
    </citation>
    <scope>NUCLEOTIDE SEQUENCE [LARGE SCALE GENOMIC DNA]</scope>
    <source>
        <strain evidence="3 4">Cs1</strain>
    </source>
</reference>
<evidence type="ECO:0000313" key="3">
    <source>
        <dbReference type="EMBL" id="MDV0442945.1"/>
    </source>
</evidence>